<dbReference type="Gene3D" id="2.40.128.130">
    <property type="entry name" value="Autotransporter beta-domain"/>
    <property type="match status" value="1"/>
</dbReference>
<dbReference type="Proteomes" id="UP001453229">
    <property type="component" value="Chromosome"/>
</dbReference>
<accession>A0ABZ3CPM0</accession>
<feature type="signal peptide" evidence="1">
    <location>
        <begin position="1"/>
        <end position="22"/>
    </location>
</feature>
<protein>
    <submittedName>
        <fullName evidence="3">Autotransporter outer membrane beta-barrel domain-containing protein</fullName>
    </submittedName>
</protein>
<dbReference type="InterPro" id="IPR036709">
    <property type="entry name" value="Autotransporte_beta_dom_sf"/>
</dbReference>
<proteinExistence type="predicted"/>
<evidence type="ECO:0000256" key="1">
    <source>
        <dbReference type="SAM" id="SignalP"/>
    </source>
</evidence>
<feature type="chain" id="PRO_5047432406" evidence="1">
    <location>
        <begin position="23"/>
        <end position="507"/>
    </location>
</feature>
<keyword evidence="1" id="KW-0732">Signal</keyword>
<dbReference type="RefSeq" id="WP_342594310.1">
    <property type="nucleotide sequence ID" value="NZ_CP151919.1"/>
</dbReference>
<name>A0ABZ3CPM0_9GAMM</name>
<sequence length="507" mass="53091">MNNAKGWLLGSAIGLICQTAQADGFDFADLIQIGQALPDIETGGAAASNTQATLTLSDGREVTVTSPDGTTPLSKLVGTDDATFVVDGNPVNFSTASTSLEDAYDDSGEPTTFSISSVVETRPVTLSWQGALDDADDGNTFDATLNGQPITLTLPEGTTLSNFKGSTPITLTDAKGNVLVDGASFNSLSSSALLKIASQVGMLDTDMALRGAQKQAMAQNFGLIASQIDAAMQPGFANPSRVAVDGHGAEANGVSLWVASEASDLAGHADTTGYDGHGKAAFVGVDKRFRHAYGRGLIGLAAGHSEIDITTHGNAAKVDLGGNVIAPYAAVSFDSRDWGSLTLDAIGLYQDLDGSSRNRYLAGDLELDGERWGARGSTTYFLPPWQRAHLGITAGGAYLNDKLRGAYLGTESNYGIELGEVFGGLKFSYELPAGQLYASAIRYHNITAAVDSQVNLIEGDDKNRNELRVGASHSLGHNLDFDISGLTVVGDSDTEYRKIQATLAYRL</sequence>
<evidence type="ECO:0000259" key="2">
    <source>
        <dbReference type="SMART" id="SM00869"/>
    </source>
</evidence>
<feature type="domain" description="Autotransporter" evidence="2">
    <location>
        <begin position="246"/>
        <end position="496"/>
    </location>
</feature>
<evidence type="ECO:0000313" key="3">
    <source>
        <dbReference type="EMBL" id="XAD53081.1"/>
    </source>
</evidence>
<dbReference type="SMART" id="SM00869">
    <property type="entry name" value="Autotransporter"/>
    <property type="match status" value="1"/>
</dbReference>
<dbReference type="InterPro" id="IPR005546">
    <property type="entry name" value="Autotransporte_beta"/>
</dbReference>
<dbReference type="EMBL" id="CP151919">
    <property type="protein sequence ID" value="XAD53081.1"/>
    <property type="molecule type" value="Genomic_DNA"/>
</dbReference>
<dbReference type="SUPFAM" id="SSF103515">
    <property type="entry name" value="Autotransporter"/>
    <property type="match status" value="1"/>
</dbReference>
<gene>
    <name evidence="3" type="ORF">AAGT95_14685</name>
</gene>
<keyword evidence="4" id="KW-1185">Reference proteome</keyword>
<organism evidence="3 4">
    <name type="scientific">Salinicola lusitanus</name>
    <dbReference type="NCBI Taxonomy" id="1949085"/>
    <lineage>
        <taxon>Bacteria</taxon>
        <taxon>Pseudomonadati</taxon>
        <taxon>Pseudomonadota</taxon>
        <taxon>Gammaproteobacteria</taxon>
        <taxon>Oceanospirillales</taxon>
        <taxon>Halomonadaceae</taxon>
        <taxon>Salinicola</taxon>
    </lineage>
</organism>
<reference evidence="3 4" key="1">
    <citation type="submission" date="2024-04" db="EMBL/GenBank/DDBJ databases">
        <title>Salinicola lusitanus LLJ914,a marine bacterium isolated from the Okinawa Trough.</title>
        <authorList>
            <person name="Li J."/>
        </authorList>
    </citation>
    <scope>NUCLEOTIDE SEQUENCE [LARGE SCALE GENOMIC DNA]</scope>
    <source>
        <strain evidence="3 4">LLJ914</strain>
    </source>
</reference>
<evidence type="ECO:0000313" key="4">
    <source>
        <dbReference type="Proteomes" id="UP001453229"/>
    </source>
</evidence>